<dbReference type="EMBL" id="JAUJWU010000001">
    <property type="protein sequence ID" value="MDN7245345.1"/>
    <property type="molecule type" value="Genomic_DNA"/>
</dbReference>
<evidence type="ECO:0000313" key="2">
    <source>
        <dbReference type="Proteomes" id="UP001172142"/>
    </source>
</evidence>
<dbReference type="InterPro" id="IPR034660">
    <property type="entry name" value="DinB/YfiT-like"/>
</dbReference>
<dbReference type="Proteomes" id="UP001172142">
    <property type="component" value="Unassembled WGS sequence"/>
</dbReference>
<protein>
    <submittedName>
        <fullName evidence="1">DinB family protein</fullName>
    </submittedName>
</protein>
<dbReference type="InterPro" id="IPR007061">
    <property type="entry name" value="MST-like"/>
</dbReference>
<sequence length="172" mass="20006">MMEYTIKPLEGFADKIGELAFTLEHTRAATLNDIAGLKQNELDYLDRADDNSIGALLAHIGAIEKVHQLISFEGRDFTGKEWEQWGTAVELGDKARAAIQGYPLDYYLKGLEQIRQSTLRSLRSKDDSWLYQERCWPNGIPYNNYYLWFHVMEDEINHRGQIRIIKRRLQKG</sequence>
<keyword evidence="2" id="KW-1185">Reference proteome</keyword>
<dbReference type="RefSeq" id="WP_301855874.1">
    <property type="nucleotide sequence ID" value="NZ_JAUJWU010000001.1"/>
</dbReference>
<dbReference type="Gene3D" id="1.20.120.450">
    <property type="entry name" value="dinb family like domain"/>
    <property type="match status" value="1"/>
</dbReference>
<reference evidence="1 2" key="1">
    <citation type="submission" date="2023-07" db="EMBL/GenBank/DDBJ databases">
        <title>Novel species in genus Planococcus.</title>
        <authorList>
            <person name="Ning S."/>
        </authorList>
    </citation>
    <scope>NUCLEOTIDE SEQUENCE [LARGE SCALE GENOMIC DNA]</scope>
    <source>
        <strain evidence="1 2">N017</strain>
    </source>
</reference>
<proteinExistence type="predicted"/>
<evidence type="ECO:0000313" key="1">
    <source>
        <dbReference type="EMBL" id="MDN7245345.1"/>
    </source>
</evidence>
<name>A0ABT8NCS1_9BACL</name>
<gene>
    <name evidence="1" type="ORF">QWY13_07515</name>
</gene>
<comment type="caution">
    <text evidence="1">The sequence shown here is derived from an EMBL/GenBank/DDBJ whole genome shotgun (WGS) entry which is preliminary data.</text>
</comment>
<accession>A0ABT8NCS1</accession>
<dbReference type="Pfam" id="PF04978">
    <property type="entry name" value="MST"/>
    <property type="match status" value="1"/>
</dbReference>
<dbReference type="SUPFAM" id="SSF109854">
    <property type="entry name" value="DinB/YfiT-like putative metalloenzymes"/>
    <property type="match status" value="1"/>
</dbReference>
<organism evidence="1 2">
    <name type="scientific">Planococcus shenhongbingii</name>
    <dbReference type="NCBI Taxonomy" id="3058398"/>
    <lineage>
        <taxon>Bacteria</taxon>
        <taxon>Bacillati</taxon>
        <taxon>Bacillota</taxon>
        <taxon>Bacilli</taxon>
        <taxon>Bacillales</taxon>
        <taxon>Caryophanaceae</taxon>
        <taxon>Planococcus</taxon>
    </lineage>
</organism>